<comment type="caution">
    <text evidence="1">The sequence shown here is derived from an EMBL/GenBank/DDBJ whole genome shotgun (WGS) entry which is preliminary data.</text>
</comment>
<dbReference type="RefSeq" id="WP_376831178.1">
    <property type="nucleotide sequence ID" value="NZ_JBHLWR010000006.1"/>
</dbReference>
<dbReference type="InterPro" id="IPR012675">
    <property type="entry name" value="Beta-grasp_dom_sf"/>
</dbReference>
<proteinExistence type="predicted"/>
<dbReference type="Pfam" id="PF02597">
    <property type="entry name" value="ThiS"/>
    <property type="match status" value="1"/>
</dbReference>
<evidence type="ECO:0000313" key="2">
    <source>
        <dbReference type="Proteomes" id="UP001595536"/>
    </source>
</evidence>
<dbReference type="PANTHER" id="PTHR34472">
    <property type="entry name" value="SULFUR CARRIER PROTEIN THIS"/>
    <property type="match status" value="1"/>
</dbReference>
<sequence>MSLNEAQLVRIRVNGESHEVEAASIRGLLNALGHDSEFIAVAVNHTVIPRARWGEDLLRDGDDVEIVSPRQGG</sequence>
<dbReference type="Gene3D" id="3.10.20.30">
    <property type="match status" value="1"/>
</dbReference>
<evidence type="ECO:0000313" key="1">
    <source>
        <dbReference type="EMBL" id="MFC3266849.1"/>
    </source>
</evidence>
<dbReference type="Proteomes" id="UP001595536">
    <property type="component" value="Unassembled WGS sequence"/>
</dbReference>
<dbReference type="CDD" id="cd00565">
    <property type="entry name" value="Ubl_ThiS"/>
    <property type="match status" value="1"/>
</dbReference>
<organism evidence="1 2">
    <name type="scientific">Camelimonas abortus</name>
    <dbReference type="NCBI Taxonomy" id="1017184"/>
    <lineage>
        <taxon>Bacteria</taxon>
        <taxon>Pseudomonadati</taxon>
        <taxon>Pseudomonadota</taxon>
        <taxon>Alphaproteobacteria</taxon>
        <taxon>Hyphomicrobiales</taxon>
        <taxon>Chelatococcaceae</taxon>
        <taxon>Camelimonas</taxon>
    </lineage>
</organism>
<dbReference type="EMBL" id="JBHRUV010000059">
    <property type="protein sequence ID" value="MFC3266849.1"/>
    <property type="molecule type" value="Genomic_DNA"/>
</dbReference>
<keyword evidence="2" id="KW-1185">Reference proteome</keyword>
<protein>
    <submittedName>
        <fullName evidence="1">Sulfur carrier protein ThiS</fullName>
    </submittedName>
</protein>
<dbReference type="InterPro" id="IPR003749">
    <property type="entry name" value="ThiS/MoaD-like"/>
</dbReference>
<gene>
    <name evidence="1" type="primary">thiS</name>
    <name evidence="1" type="ORF">ACFOEX_10875</name>
</gene>
<reference evidence="2" key="1">
    <citation type="journal article" date="2019" name="Int. J. Syst. Evol. Microbiol.">
        <title>The Global Catalogue of Microorganisms (GCM) 10K type strain sequencing project: providing services to taxonomists for standard genome sequencing and annotation.</title>
        <authorList>
            <consortium name="The Broad Institute Genomics Platform"/>
            <consortium name="The Broad Institute Genome Sequencing Center for Infectious Disease"/>
            <person name="Wu L."/>
            <person name="Ma J."/>
        </authorList>
    </citation>
    <scope>NUCLEOTIDE SEQUENCE [LARGE SCALE GENOMIC DNA]</scope>
    <source>
        <strain evidence="2">CCM 7941</strain>
    </source>
</reference>
<name>A0ABV7LH43_9HYPH</name>
<accession>A0ABV7LH43</accession>
<dbReference type="InterPro" id="IPR016155">
    <property type="entry name" value="Mopterin_synth/thiamin_S_b"/>
</dbReference>
<dbReference type="InterPro" id="IPR010035">
    <property type="entry name" value="Thi_S"/>
</dbReference>
<dbReference type="SUPFAM" id="SSF54285">
    <property type="entry name" value="MoaD/ThiS"/>
    <property type="match status" value="1"/>
</dbReference>
<dbReference type="PANTHER" id="PTHR34472:SF1">
    <property type="entry name" value="SULFUR CARRIER PROTEIN THIS"/>
    <property type="match status" value="1"/>
</dbReference>
<dbReference type="NCBIfam" id="TIGR01683">
    <property type="entry name" value="thiS"/>
    <property type="match status" value="1"/>
</dbReference>